<gene>
    <name evidence="3" type="ORF">K9B37_08495</name>
</gene>
<reference evidence="3 4" key="1">
    <citation type="submission" date="2021-09" db="EMBL/GenBank/DDBJ databases">
        <title>The complete genome sequence of a new microorganism.</title>
        <authorList>
            <person name="Zi Z."/>
        </authorList>
    </citation>
    <scope>NUCLEOTIDE SEQUENCE [LARGE SCALE GENOMIC DNA]</scope>
    <source>
        <strain evidence="3 4">WGZ8</strain>
    </source>
</reference>
<accession>A0ABS7VMT5</accession>
<evidence type="ECO:0000313" key="4">
    <source>
        <dbReference type="Proteomes" id="UP000704176"/>
    </source>
</evidence>
<keyword evidence="2" id="KW-0812">Transmembrane</keyword>
<feature type="transmembrane region" description="Helical" evidence="2">
    <location>
        <begin position="12"/>
        <end position="38"/>
    </location>
</feature>
<dbReference type="Proteomes" id="UP000704176">
    <property type="component" value="Unassembled WGS sequence"/>
</dbReference>
<organism evidence="3 4">
    <name type="scientific">Microvirga puerhi</name>
    <dbReference type="NCBI Taxonomy" id="2876078"/>
    <lineage>
        <taxon>Bacteria</taxon>
        <taxon>Pseudomonadati</taxon>
        <taxon>Pseudomonadota</taxon>
        <taxon>Alphaproteobacteria</taxon>
        <taxon>Hyphomicrobiales</taxon>
        <taxon>Methylobacteriaceae</taxon>
        <taxon>Microvirga</taxon>
    </lineage>
</organism>
<evidence type="ECO:0000256" key="2">
    <source>
        <dbReference type="SAM" id="Phobius"/>
    </source>
</evidence>
<evidence type="ECO:0000313" key="3">
    <source>
        <dbReference type="EMBL" id="MBZ6076327.1"/>
    </source>
</evidence>
<keyword evidence="2" id="KW-1133">Transmembrane helix</keyword>
<feature type="transmembrane region" description="Helical" evidence="2">
    <location>
        <begin position="377"/>
        <end position="397"/>
    </location>
</feature>
<feature type="compositionally biased region" description="Basic and acidic residues" evidence="1">
    <location>
        <begin position="536"/>
        <end position="565"/>
    </location>
</feature>
<keyword evidence="4" id="KW-1185">Reference proteome</keyword>
<keyword evidence="2" id="KW-0472">Membrane</keyword>
<feature type="transmembrane region" description="Helical" evidence="2">
    <location>
        <begin position="464"/>
        <end position="487"/>
    </location>
</feature>
<feature type="compositionally biased region" description="Polar residues" evidence="1">
    <location>
        <begin position="525"/>
        <end position="535"/>
    </location>
</feature>
<name>A0ABS7VMT5_9HYPH</name>
<proteinExistence type="predicted"/>
<comment type="caution">
    <text evidence="3">The sequence shown here is derived from an EMBL/GenBank/DDBJ whole genome shotgun (WGS) entry which is preliminary data.</text>
</comment>
<feature type="region of interest" description="Disordered" evidence="1">
    <location>
        <begin position="520"/>
        <end position="565"/>
    </location>
</feature>
<protein>
    <submittedName>
        <fullName evidence="3">Uncharacterized protein</fullName>
    </submittedName>
</protein>
<sequence length="565" mass="61425">MPWPQFKAVLNTLKLAVIATLTLGIVVVVSLLIALMQFQIRLSEAQNRSPDFSLSQVIHLANVERGIEKDLGSFQSGSVLNDDSISVRRIVETYRIKISDRSNYICEYVLRHGTRTNVSRVTGAPAPKAETEGGDATGAVTAAVALSAQASDREAAERCAKNIFDSVDVDLISVAHSTQPKVVALSNPNFMEPAALLDAMTIELSPEYQGWFDLELRKIRDDAKRLFDFLYEPKTASAFQVVLRACDRLKDMANAVQIASSVQFDALAIIQFYSSQNCGAVISLGSPAPNAQKSVDRNLMSELISYYRFYSFLFGSLLMPDHAQASTPVATGQIASASLDGGAVLSDAVIRENASFNDVHTSRQQGLIDIVFAPLDFTYAVLVVFSGILGALLRYVWEVATRWGIYRTAAANAADRAAGQPQRLSRMNIQIQEVLVRILLAIMCALTIYVLARISLVALGDRTALAGGLQLNPFLVAFLAVISGIMTDETFGLIRRRAESILDNVGSDISAVRRKEEVVIERETPNSAKTPNAKTEGSRKRGEAKTETKADPAPPRAHEGNGEGQ</sequence>
<dbReference type="EMBL" id="JAIRBM010000005">
    <property type="protein sequence ID" value="MBZ6076327.1"/>
    <property type="molecule type" value="Genomic_DNA"/>
</dbReference>
<evidence type="ECO:0000256" key="1">
    <source>
        <dbReference type="SAM" id="MobiDB-lite"/>
    </source>
</evidence>
<feature type="transmembrane region" description="Helical" evidence="2">
    <location>
        <begin position="434"/>
        <end position="452"/>
    </location>
</feature>
<dbReference type="RefSeq" id="WP_224312653.1">
    <property type="nucleotide sequence ID" value="NZ_JAIRBM010000005.1"/>
</dbReference>